<accession>A0A1B7I0M7</accession>
<evidence type="ECO:0000259" key="9">
    <source>
        <dbReference type="Pfam" id="PF21082"/>
    </source>
</evidence>
<feature type="transmembrane region" description="Helical" evidence="7">
    <location>
        <begin position="106"/>
        <end position="128"/>
    </location>
</feature>
<dbReference type="PANTHER" id="PTHR30566">
    <property type="entry name" value="YNAI-RELATED MECHANOSENSITIVE ION CHANNEL"/>
    <property type="match status" value="1"/>
</dbReference>
<dbReference type="EMBL" id="LXEO01000006">
    <property type="protein sequence ID" value="OAT21461.1"/>
    <property type="molecule type" value="Genomic_DNA"/>
</dbReference>
<keyword evidence="4 7" id="KW-0812">Transmembrane</keyword>
<organism evidence="11 12">
    <name type="scientific">Buttiauxella noackiae ATCC 51607</name>
    <dbReference type="NCBI Taxonomy" id="1354255"/>
    <lineage>
        <taxon>Bacteria</taxon>
        <taxon>Pseudomonadati</taxon>
        <taxon>Pseudomonadota</taxon>
        <taxon>Gammaproteobacteria</taxon>
        <taxon>Enterobacterales</taxon>
        <taxon>Enterobacteriaceae</taxon>
        <taxon>Buttiauxella</taxon>
    </lineage>
</organism>
<dbReference type="GO" id="GO:0008381">
    <property type="term" value="F:mechanosensitive monoatomic ion channel activity"/>
    <property type="evidence" value="ECO:0007669"/>
    <property type="project" value="UniProtKB-ARBA"/>
</dbReference>
<evidence type="ECO:0000256" key="1">
    <source>
        <dbReference type="ARBA" id="ARBA00004651"/>
    </source>
</evidence>
<keyword evidence="6 7" id="KW-0472">Membrane</keyword>
<comment type="similarity">
    <text evidence="2">Belongs to the MscS (TC 1.A.23) family.</text>
</comment>
<dbReference type="InterPro" id="IPR011066">
    <property type="entry name" value="MscS_channel_C_sf"/>
</dbReference>
<evidence type="ECO:0000256" key="2">
    <source>
        <dbReference type="ARBA" id="ARBA00008017"/>
    </source>
</evidence>
<name>A0A1B7I0M7_9ENTR</name>
<dbReference type="Gene3D" id="1.10.287.1260">
    <property type="match status" value="1"/>
</dbReference>
<dbReference type="InterPro" id="IPR011014">
    <property type="entry name" value="MscS_channel_TM-2"/>
</dbReference>
<evidence type="ECO:0000256" key="3">
    <source>
        <dbReference type="ARBA" id="ARBA00022475"/>
    </source>
</evidence>
<evidence type="ECO:0000259" key="8">
    <source>
        <dbReference type="Pfam" id="PF00924"/>
    </source>
</evidence>
<feature type="transmembrane region" description="Helical" evidence="7">
    <location>
        <begin position="35"/>
        <end position="55"/>
    </location>
</feature>
<dbReference type="PATRIC" id="fig|1354255.3.peg.330"/>
<dbReference type="Pfam" id="PF21088">
    <property type="entry name" value="MS_channel_1st"/>
    <property type="match status" value="1"/>
</dbReference>
<evidence type="ECO:0000313" key="11">
    <source>
        <dbReference type="EMBL" id="OAT21461.1"/>
    </source>
</evidence>
<dbReference type="Pfam" id="PF21082">
    <property type="entry name" value="MS_channel_3rd"/>
    <property type="match status" value="1"/>
</dbReference>
<feature type="domain" description="Mechanosensitive ion channel transmembrane helices 2/3" evidence="10">
    <location>
        <begin position="89"/>
        <end position="125"/>
    </location>
</feature>
<dbReference type="Pfam" id="PF00924">
    <property type="entry name" value="MS_channel_2nd"/>
    <property type="match status" value="1"/>
</dbReference>
<evidence type="ECO:0000259" key="10">
    <source>
        <dbReference type="Pfam" id="PF21088"/>
    </source>
</evidence>
<proteinExistence type="inferred from homology"/>
<dbReference type="AlphaFoldDB" id="A0A1B7I0M7"/>
<evidence type="ECO:0000256" key="5">
    <source>
        <dbReference type="ARBA" id="ARBA00022989"/>
    </source>
</evidence>
<evidence type="ECO:0000256" key="7">
    <source>
        <dbReference type="SAM" id="Phobius"/>
    </source>
</evidence>
<evidence type="ECO:0000256" key="4">
    <source>
        <dbReference type="ARBA" id="ARBA00022692"/>
    </source>
</evidence>
<dbReference type="SUPFAM" id="SSF50182">
    <property type="entry name" value="Sm-like ribonucleoproteins"/>
    <property type="match status" value="1"/>
</dbReference>
<dbReference type="Gene3D" id="3.30.70.100">
    <property type="match status" value="1"/>
</dbReference>
<evidence type="ECO:0000313" key="12">
    <source>
        <dbReference type="Proteomes" id="UP000078286"/>
    </source>
</evidence>
<dbReference type="InterPro" id="IPR023408">
    <property type="entry name" value="MscS_beta-dom_sf"/>
</dbReference>
<dbReference type="InterPro" id="IPR049278">
    <property type="entry name" value="MS_channel_C"/>
</dbReference>
<keyword evidence="5 7" id="KW-1133">Transmembrane helix</keyword>
<keyword evidence="12" id="KW-1185">Reference proteome</keyword>
<dbReference type="InterPro" id="IPR010920">
    <property type="entry name" value="LSM_dom_sf"/>
</dbReference>
<dbReference type="SUPFAM" id="SSF82689">
    <property type="entry name" value="Mechanosensitive channel protein MscS (YggB), C-terminal domain"/>
    <property type="match status" value="1"/>
</dbReference>
<comment type="caution">
    <text evidence="11">The sequence shown here is derived from an EMBL/GenBank/DDBJ whole genome shotgun (WGS) entry which is preliminary data.</text>
</comment>
<protein>
    <submittedName>
        <fullName evidence="11">Putative inner membrane protein</fullName>
    </submittedName>
</protein>
<dbReference type="InterPro" id="IPR049142">
    <property type="entry name" value="MS_channel_1st"/>
</dbReference>
<feature type="domain" description="Mechanosensitive ion channel MscS C-terminal" evidence="9">
    <location>
        <begin position="199"/>
        <end position="283"/>
    </location>
</feature>
<feature type="domain" description="Mechanosensitive ion channel MscS" evidence="8">
    <location>
        <begin position="126"/>
        <end position="193"/>
    </location>
</feature>
<feature type="transmembrane region" description="Helical" evidence="7">
    <location>
        <begin position="12"/>
        <end position="29"/>
    </location>
</feature>
<dbReference type="PANTHER" id="PTHR30566:SF25">
    <property type="entry name" value="INNER MEMBRANE PROTEIN"/>
    <property type="match status" value="1"/>
</dbReference>
<dbReference type="Gene3D" id="2.30.30.60">
    <property type="match status" value="1"/>
</dbReference>
<keyword evidence="3" id="KW-1003">Cell membrane</keyword>
<dbReference type="InterPro" id="IPR006685">
    <property type="entry name" value="MscS_channel_2nd"/>
</dbReference>
<dbReference type="SUPFAM" id="SSF82861">
    <property type="entry name" value="Mechanosensitive channel protein MscS (YggB), transmembrane region"/>
    <property type="match status" value="1"/>
</dbReference>
<sequence length="310" mass="34556">MYSIFSDVLHRTSKPLILAISLLISLHFTALPDRLYNIISHAWFLILAIQVALWLDQVIQSWIKYVMNKPGENRNPVTLVITGLVIRGLIWSVMLLSILANAGVDITALIASLGVGGIAIALAVQTILSDVFASLSIGIDKPFEIGDFVVFNNVTGTIEHIGLKTTRIRSLGGEQIVCSNAVLLQQTIHNFKRMQSRRIVFNFGIALDTSVDKLRAIADLVKEIVLRFENVKFDRAHFSSFGVDRLNFEVVYIINTADYTKYMDIQQEINISIIEGLKAMDVNLAIPGMILTHKNISAEKLLEPNHNAFQ</sequence>
<dbReference type="GO" id="GO:0005886">
    <property type="term" value="C:plasma membrane"/>
    <property type="evidence" value="ECO:0007669"/>
    <property type="project" value="UniProtKB-SubCell"/>
</dbReference>
<gene>
    <name evidence="11" type="ORF">M979_0320</name>
</gene>
<comment type="subcellular location">
    <subcellularLocation>
        <location evidence="1">Cell membrane</location>
        <topology evidence="1">Multi-pass membrane protein</topology>
    </subcellularLocation>
</comment>
<feature type="transmembrane region" description="Helical" evidence="7">
    <location>
        <begin position="76"/>
        <end position="100"/>
    </location>
</feature>
<reference evidence="11 12" key="1">
    <citation type="submission" date="2016-04" db="EMBL/GenBank/DDBJ databases">
        <title>ATOL: Assembling a taxonomically balanced genome-scale reconstruction of the evolutionary history of the Enterobacteriaceae.</title>
        <authorList>
            <person name="Plunkett G.III."/>
            <person name="Neeno-Eckwall E.C."/>
            <person name="Glasner J.D."/>
            <person name="Perna N.T."/>
        </authorList>
    </citation>
    <scope>NUCLEOTIDE SEQUENCE [LARGE SCALE GENOMIC DNA]</scope>
    <source>
        <strain evidence="11 12">ATCC 51607</strain>
    </source>
</reference>
<dbReference type="Proteomes" id="UP000078286">
    <property type="component" value="Unassembled WGS sequence"/>
</dbReference>
<evidence type="ECO:0000256" key="6">
    <source>
        <dbReference type="ARBA" id="ARBA00023136"/>
    </source>
</evidence>